<dbReference type="EMBL" id="VJVV01000004">
    <property type="protein sequence ID" value="TRO82279.1"/>
    <property type="molecule type" value="Genomic_DNA"/>
</dbReference>
<organism evidence="1 2">
    <name type="scientific">Trichloromonas acetexigens</name>
    <dbReference type="NCBI Taxonomy" id="38815"/>
    <lineage>
        <taxon>Bacteria</taxon>
        <taxon>Pseudomonadati</taxon>
        <taxon>Thermodesulfobacteriota</taxon>
        <taxon>Desulfuromonadia</taxon>
        <taxon>Desulfuromonadales</taxon>
        <taxon>Trichloromonadaceae</taxon>
        <taxon>Trichloromonas</taxon>
    </lineage>
</organism>
<dbReference type="OrthoDB" id="9810361at2"/>
<sequence>MREVFAILDDYQALLETEDAWFSRCLETAGRHIQCRPGCSGCCRGLFDISLMDAALLRRGFELLPETVRTPVLAKARVRLSELQERWPGFGPPYLLNHLPDEEWTEMPEEDATPCPLLGADGRCLVYAWRPMTCRLHGLPNIDLSGESFSDEWCTLNFAAADPLALPELRWSFRRAFAAEMQLFGEFTASLFGAPRNEVDTFIPLALLMDWEDLSAAALP</sequence>
<accession>A0A550JGE2</accession>
<evidence type="ECO:0000313" key="2">
    <source>
        <dbReference type="Proteomes" id="UP000317155"/>
    </source>
</evidence>
<proteinExistence type="predicted"/>
<protein>
    <submittedName>
        <fullName evidence="1">YkgJ family cysteine cluster protein</fullName>
    </submittedName>
</protein>
<comment type="caution">
    <text evidence="1">The sequence shown here is derived from an EMBL/GenBank/DDBJ whole genome shotgun (WGS) entry which is preliminary data.</text>
</comment>
<gene>
    <name evidence="1" type="ORF">FL622_06795</name>
</gene>
<reference evidence="1 2" key="1">
    <citation type="submission" date="2019-07" db="EMBL/GenBank/DDBJ databases">
        <title>Insights of Desulfuromonas acetexigens electromicrobiology.</title>
        <authorList>
            <person name="Katuri K."/>
            <person name="Sapireddy V."/>
            <person name="Shaw D.R."/>
            <person name="Saikaly P."/>
        </authorList>
    </citation>
    <scope>NUCLEOTIDE SEQUENCE [LARGE SCALE GENOMIC DNA]</scope>
    <source>
        <strain evidence="1 2">2873</strain>
    </source>
</reference>
<evidence type="ECO:0000313" key="1">
    <source>
        <dbReference type="EMBL" id="TRO82279.1"/>
    </source>
</evidence>
<dbReference type="RefSeq" id="WP_092057325.1">
    <property type="nucleotide sequence ID" value="NZ_FOJJ01000034.1"/>
</dbReference>
<name>A0A550JGE2_9BACT</name>
<keyword evidence="2" id="KW-1185">Reference proteome</keyword>
<dbReference type="AlphaFoldDB" id="A0A550JGE2"/>
<dbReference type="Proteomes" id="UP000317155">
    <property type="component" value="Unassembled WGS sequence"/>
</dbReference>